<comment type="caution">
    <text evidence="1">The sequence shown here is derived from an EMBL/GenBank/DDBJ whole genome shotgun (WGS) entry which is preliminary data.</text>
</comment>
<reference evidence="1" key="1">
    <citation type="submission" date="2013-10" db="EMBL/GenBank/DDBJ databases">
        <title>Antibiotic resistance diversity of beta-lactamase producers in the General Hospital Vienna.</title>
        <authorList>
            <person name="Barisic I."/>
            <person name="Mitteregger D."/>
            <person name="Hirschl A.M."/>
            <person name="Noehammer C."/>
            <person name="Wiesinger-Mayr H."/>
        </authorList>
    </citation>
    <scope>NUCLEOTIDE SEQUENCE [LARGE SCALE GENOMIC DNA]</scope>
    <source>
        <strain evidence="1">IS43</strain>
    </source>
</reference>
<dbReference type="EMBL" id="CBWK010000607">
    <property type="protein sequence ID" value="CDL11104.1"/>
    <property type="molecule type" value="Genomic_DNA"/>
</dbReference>
<organism evidence="1 2">
    <name type="scientific">Klebsiella pneumoniae IS43</name>
    <dbReference type="NCBI Taxonomy" id="1432552"/>
    <lineage>
        <taxon>Bacteria</taxon>
        <taxon>Pseudomonadati</taxon>
        <taxon>Pseudomonadota</taxon>
        <taxon>Gammaproteobacteria</taxon>
        <taxon>Enterobacterales</taxon>
        <taxon>Enterobacteriaceae</taxon>
        <taxon>Klebsiella/Raoultella group</taxon>
        <taxon>Klebsiella</taxon>
        <taxon>Klebsiella pneumoniae complex</taxon>
    </lineage>
</organism>
<accession>W1DSL1</accession>
<evidence type="ECO:0000313" key="2">
    <source>
        <dbReference type="Proteomes" id="UP000019183"/>
    </source>
</evidence>
<dbReference type="AlphaFoldDB" id="W1DSL1"/>
<protein>
    <submittedName>
        <fullName evidence="1">Uncharacterized protein</fullName>
    </submittedName>
</protein>
<name>W1DSL1_KLEPN</name>
<proteinExistence type="predicted"/>
<evidence type="ECO:0000313" key="1">
    <source>
        <dbReference type="EMBL" id="CDL11104.1"/>
    </source>
</evidence>
<keyword evidence="2" id="KW-1185">Reference proteome</keyword>
<sequence length="44" mass="4915">MAPIFSISPAAQYGWRLNWTAANTMTPHPLATERGMASFTLLEY</sequence>
<dbReference type="Proteomes" id="UP000019183">
    <property type="component" value="Unassembled WGS sequence"/>
</dbReference>